<evidence type="ECO:0000313" key="12">
    <source>
        <dbReference type="Proteomes" id="UP001283361"/>
    </source>
</evidence>
<feature type="transmembrane region" description="Helical" evidence="9">
    <location>
        <begin position="44"/>
        <end position="68"/>
    </location>
</feature>
<dbReference type="InterPro" id="IPR017452">
    <property type="entry name" value="GPCR_Rhodpsn_7TM"/>
</dbReference>
<keyword evidence="2 9" id="KW-0812">Transmembrane</keyword>
<feature type="domain" description="G-protein coupled receptors family 1 profile" evidence="10">
    <location>
        <begin position="57"/>
        <end position="349"/>
    </location>
</feature>
<keyword evidence="6" id="KW-0675">Receptor</keyword>
<dbReference type="AlphaFoldDB" id="A0AAE0ZJF8"/>
<keyword evidence="12" id="KW-1185">Reference proteome</keyword>
<evidence type="ECO:0000256" key="9">
    <source>
        <dbReference type="SAM" id="Phobius"/>
    </source>
</evidence>
<dbReference type="SMART" id="SM01381">
    <property type="entry name" value="7TM_GPCR_Srsx"/>
    <property type="match status" value="1"/>
</dbReference>
<keyword evidence="3 9" id="KW-1133">Transmembrane helix</keyword>
<comment type="subcellular location">
    <subcellularLocation>
        <location evidence="1">Membrane</location>
        <topology evidence="1">Multi-pass membrane protein</topology>
    </subcellularLocation>
</comment>
<keyword evidence="5 9" id="KW-0472">Membrane</keyword>
<evidence type="ECO:0000256" key="4">
    <source>
        <dbReference type="ARBA" id="ARBA00023040"/>
    </source>
</evidence>
<evidence type="ECO:0000256" key="7">
    <source>
        <dbReference type="ARBA" id="ARBA00023224"/>
    </source>
</evidence>
<sequence length="385" mass="43374">MTSGVITTGSPRSTALIPLGTTAPFYFEFMDERKRKIAEIVMDYVVIFGISVLGIVTNSLVIIVYAKIGFRESVAVSMTTISVWDLIKCIAGVLNNFSGILTLYDPAAAYSWLNISTIVFNYLICFSSYVTSVMAAYVAVERCLCVSIPLKVKWLLTPRVTLTACLVISVVVFGAFAVMFGIYDVIWIWNDTFNATVAIYKKSEFYINHEEPLFAYYNLSGILWPLAAFVVILASTIIIIARLRQGSKFRLGQKSMSSQHGGSSAQSKGHDNQRQGQNSLKRDQQVVKMLLVIIIIYIACLAPRIAHYLAKYIVYDFYFLRRHHYLFEFVNYGIMVADSTNGAVNFFVFYSMSSSFRSKFRAMFCQSEKPKLSSDIAMTSMEMLR</sequence>
<evidence type="ECO:0000256" key="8">
    <source>
        <dbReference type="SAM" id="MobiDB-lite"/>
    </source>
</evidence>
<dbReference type="EMBL" id="JAWDGP010003841">
    <property type="protein sequence ID" value="KAK3770465.1"/>
    <property type="molecule type" value="Genomic_DNA"/>
</dbReference>
<evidence type="ECO:0000256" key="5">
    <source>
        <dbReference type="ARBA" id="ARBA00023136"/>
    </source>
</evidence>
<reference evidence="11" key="1">
    <citation type="journal article" date="2023" name="G3 (Bethesda)">
        <title>A reference genome for the long-term kleptoplast-retaining sea slug Elysia crispata morphotype clarki.</title>
        <authorList>
            <person name="Eastman K.E."/>
            <person name="Pendleton A.L."/>
            <person name="Shaikh M.A."/>
            <person name="Suttiyut T."/>
            <person name="Ogas R."/>
            <person name="Tomko P."/>
            <person name="Gavelis G."/>
            <person name="Widhalm J.R."/>
            <person name="Wisecaver J.H."/>
        </authorList>
    </citation>
    <scope>NUCLEOTIDE SEQUENCE</scope>
    <source>
        <strain evidence="11">ECLA1</strain>
    </source>
</reference>
<dbReference type="Pfam" id="PF10324">
    <property type="entry name" value="7TM_GPCR_Srw"/>
    <property type="match status" value="1"/>
</dbReference>
<feature type="compositionally biased region" description="Polar residues" evidence="8">
    <location>
        <begin position="254"/>
        <end position="267"/>
    </location>
</feature>
<dbReference type="PANTHER" id="PTHR24243">
    <property type="entry name" value="G-PROTEIN COUPLED RECEPTOR"/>
    <property type="match status" value="1"/>
</dbReference>
<accession>A0AAE0ZJF8</accession>
<gene>
    <name evidence="11" type="ORF">RRG08_027948</name>
</gene>
<organism evidence="11 12">
    <name type="scientific">Elysia crispata</name>
    <name type="common">lettuce slug</name>
    <dbReference type="NCBI Taxonomy" id="231223"/>
    <lineage>
        <taxon>Eukaryota</taxon>
        <taxon>Metazoa</taxon>
        <taxon>Spiralia</taxon>
        <taxon>Lophotrochozoa</taxon>
        <taxon>Mollusca</taxon>
        <taxon>Gastropoda</taxon>
        <taxon>Heterobranchia</taxon>
        <taxon>Euthyneura</taxon>
        <taxon>Panpulmonata</taxon>
        <taxon>Sacoglossa</taxon>
        <taxon>Placobranchoidea</taxon>
        <taxon>Plakobranchidae</taxon>
        <taxon>Elysia</taxon>
    </lineage>
</organism>
<dbReference type="PROSITE" id="PS00237">
    <property type="entry name" value="G_PROTEIN_RECEP_F1_1"/>
    <property type="match status" value="1"/>
</dbReference>
<feature type="region of interest" description="Disordered" evidence="8">
    <location>
        <begin position="253"/>
        <end position="280"/>
    </location>
</feature>
<dbReference type="InterPro" id="IPR019427">
    <property type="entry name" value="7TM_GPCR_serpentine_rcpt_Srw"/>
</dbReference>
<dbReference type="SUPFAM" id="SSF81321">
    <property type="entry name" value="Family A G protein-coupled receptor-like"/>
    <property type="match status" value="1"/>
</dbReference>
<evidence type="ECO:0000256" key="2">
    <source>
        <dbReference type="ARBA" id="ARBA00022692"/>
    </source>
</evidence>
<feature type="transmembrane region" description="Helical" evidence="9">
    <location>
        <begin position="160"/>
        <end position="183"/>
    </location>
</feature>
<feature type="transmembrane region" description="Helical" evidence="9">
    <location>
        <begin position="289"/>
        <end position="309"/>
    </location>
</feature>
<proteinExistence type="predicted"/>
<dbReference type="GO" id="GO:0005886">
    <property type="term" value="C:plasma membrane"/>
    <property type="evidence" value="ECO:0007669"/>
    <property type="project" value="TreeGrafter"/>
</dbReference>
<feature type="transmembrane region" description="Helical" evidence="9">
    <location>
        <begin position="222"/>
        <end position="241"/>
    </location>
</feature>
<keyword evidence="4" id="KW-0297">G-protein coupled receptor</keyword>
<evidence type="ECO:0000313" key="11">
    <source>
        <dbReference type="EMBL" id="KAK3770465.1"/>
    </source>
</evidence>
<feature type="transmembrane region" description="Helical" evidence="9">
    <location>
        <begin position="329"/>
        <end position="351"/>
    </location>
</feature>
<evidence type="ECO:0000256" key="3">
    <source>
        <dbReference type="ARBA" id="ARBA00022989"/>
    </source>
</evidence>
<comment type="caution">
    <text evidence="11">The sequence shown here is derived from an EMBL/GenBank/DDBJ whole genome shotgun (WGS) entry which is preliminary data.</text>
</comment>
<dbReference type="Gene3D" id="1.20.1070.10">
    <property type="entry name" value="Rhodopsin 7-helix transmembrane proteins"/>
    <property type="match status" value="1"/>
</dbReference>
<keyword evidence="7" id="KW-0807">Transducer</keyword>
<feature type="transmembrane region" description="Helical" evidence="9">
    <location>
        <begin position="119"/>
        <end position="140"/>
    </location>
</feature>
<evidence type="ECO:0000259" key="10">
    <source>
        <dbReference type="PROSITE" id="PS50262"/>
    </source>
</evidence>
<dbReference type="PROSITE" id="PS50262">
    <property type="entry name" value="G_PROTEIN_RECEP_F1_2"/>
    <property type="match status" value="1"/>
</dbReference>
<evidence type="ECO:0000256" key="6">
    <source>
        <dbReference type="ARBA" id="ARBA00023170"/>
    </source>
</evidence>
<name>A0AAE0ZJF8_9GAST</name>
<dbReference type="Proteomes" id="UP001283361">
    <property type="component" value="Unassembled WGS sequence"/>
</dbReference>
<protein>
    <recommendedName>
        <fullName evidence="10">G-protein coupled receptors family 1 profile domain-containing protein</fullName>
    </recommendedName>
</protein>
<dbReference type="InterPro" id="IPR000276">
    <property type="entry name" value="GPCR_Rhodpsn"/>
</dbReference>
<evidence type="ECO:0000256" key="1">
    <source>
        <dbReference type="ARBA" id="ARBA00004141"/>
    </source>
</evidence>
<dbReference type="PANTHER" id="PTHR24243:SF233">
    <property type="entry name" value="THYROTROPIN-RELEASING HORMONE RECEPTOR"/>
    <property type="match status" value="1"/>
</dbReference>
<dbReference type="GO" id="GO:0008528">
    <property type="term" value="F:G protein-coupled peptide receptor activity"/>
    <property type="evidence" value="ECO:0007669"/>
    <property type="project" value="InterPro"/>
</dbReference>